<sequence length="170" mass="18129">MVGGDKGKKTGSSGLKDSGSKVVLYGSEHLSIEDEGVNTEGGEDDAEVRPQVSFKRGRSTSSKPDPNPKKLKKTKIDLKTIVLEDEVDQVTRFSAAGGLLEILDAHLHGGKTPRDRPVNLPPSPLSFGGQATKVLDITNMPHPLAFKKIDLSPLGKPTTRVASNVLRPSP</sequence>
<reference evidence="2" key="2">
    <citation type="submission" date="2020-06" db="EMBL/GenBank/DDBJ databases">
        <title>Helianthus annuus Genome sequencing and assembly Release 2.</title>
        <authorList>
            <person name="Gouzy J."/>
            <person name="Langlade N."/>
            <person name="Munos S."/>
        </authorList>
    </citation>
    <scope>NUCLEOTIDE SEQUENCE</scope>
    <source>
        <tissue evidence="2">Leaves</tissue>
    </source>
</reference>
<reference evidence="2" key="1">
    <citation type="journal article" date="2017" name="Nature">
        <title>The sunflower genome provides insights into oil metabolism, flowering and Asterid evolution.</title>
        <authorList>
            <person name="Badouin H."/>
            <person name="Gouzy J."/>
            <person name="Grassa C.J."/>
            <person name="Murat F."/>
            <person name="Staton S.E."/>
            <person name="Cottret L."/>
            <person name="Lelandais-Briere C."/>
            <person name="Owens G.L."/>
            <person name="Carrere S."/>
            <person name="Mayjonade B."/>
            <person name="Legrand L."/>
            <person name="Gill N."/>
            <person name="Kane N.C."/>
            <person name="Bowers J.E."/>
            <person name="Hubner S."/>
            <person name="Bellec A."/>
            <person name="Berard A."/>
            <person name="Berges H."/>
            <person name="Blanchet N."/>
            <person name="Boniface M.C."/>
            <person name="Brunel D."/>
            <person name="Catrice O."/>
            <person name="Chaidir N."/>
            <person name="Claudel C."/>
            <person name="Donnadieu C."/>
            <person name="Faraut T."/>
            <person name="Fievet G."/>
            <person name="Helmstetter N."/>
            <person name="King M."/>
            <person name="Knapp S.J."/>
            <person name="Lai Z."/>
            <person name="Le Paslier M.C."/>
            <person name="Lippi Y."/>
            <person name="Lorenzon L."/>
            <person name="Mandel J.R."/>
            <person name="Marage G."/>
            <person name="Marchand G."/>
            <person name="Marquand E."/>
            <person name="Bret-Mestries E."/>
            <person name="Morien E."/>
            <person name="Nambeesan S."/>
            <person name="Nguyen T."/>
            <person name="Pegot-Espagnet P."/>
            <person name="Pouilly N."/>
            <person name="Raftis F."/>
            <person name="Sallet E."/>
            <person name="Schiex T."/>
            <person name="Thomas J."/>
            <person name="Vandecasteele C."/>
            <person name="Vares D."/>
            <person name="Vear F."/>
            <person name="Vautrin S."/>
            <person name="Crespi M."/>
            <person name="Mangin B."/>
            <person name="Burke J.M."/>
            <person name="Salse J."/>
            <person name="Munos S."/>
            <person name="Vincourt P."/>
            <person name="Rieseberg L.H."/>
            <person name="Langlade N.B."/>
        </authorList>
    </citation>
    <scope>NUCLEOTIDE SEQUENCE</scope>
    <source>
        <tissue evidence="2">Leaves</tissue>
    </source>
</reference>
<feature type="compositionally biased region" description="Acidic residues" evidence="1">
    <location>
        <begin position="33"/>
        <end position="46"/>
    </location>
</feature>
<organism evidence="2 3">
    <name type="scientific">Helianthus annuus</name>
    <name type="common">Common sunflower</name>
    <dbReference type="NCBI Taxonomy" id="4232"/>
    <lineage>
        <taxon>Eukaryota</taxon>
        <taxon>Viridiplantae</taxon>
        <taxon>Streptophyta</taxon>
        <taxon>Embryophyta</taxon>
        <taxon>Tracheophyta</taxon>
        <taxon>Spermatophyta</taxon>
        <taxon>Magnoliopsida</taxon>
        <taxon>eudicotyledons</taxon>
        <taxon>Gunneridae</taxon>
        <taxon>Pentapetalae</taxon>
        <taxon>asterids</taxon>
        <taxon>campanulids</taxon>
        <taxon>Asterales</taxon>
        <taxon>Asteraceae</taxon>
        <taxon>Asteroideae</taxon>
        <taxon>Heliantheae alliance</taxon>
        <taxon>Heliantheae</taxon>
        <taxon>Helianthus</taxon>
    </lineage>
</organism>
<keyword evidence="3" id="KW-1185">Reference proteome</keyword>
<dbReference type="EMBL" id="MNCJ02000321">
    <property type="protein sequence ID" value="KAF5801547.1"/>
    <property type="molecule type" value="Genomic_DNA"/>
</dbReference>
<dbReference type="Proteomes" id="UP000215914">
    <property type="component" value="Unassembled WGS sequence"/>
</dbReference>
<name>A0A9K3NIB6_HELAN</name>
<dbReference type="AlphaFoldDB" id="A0A9K3NIB6"/>
<dbReference type="Gramene" id="mRNA:HanXRQr2_Chr06g0249331">
    <property type="protein sequence ID" value="CDS:HanXRQr2_Chr06g0249331.1"/>
    <property type="gene ID" value="HanXRQr2_Chr06g0249331"/>
</dbReference>
<evidence type="ECO:0000313" key="3">
    <source>
        <dbReference type="Proteomes" id="UP000215914"/>
    </source>
</evidence>
<evidence type="ECO:0000256" key="1">
    <source>
        <dbReference type="SAM" id="MobiDB-lite"/>
    </source>
</evidence>
<comment type="caution">
    <text evidence="2">The sequence shown here is derived from an EMBL/GenBank/DDBJ whole genome shotgun (WGS) entry which is preliminary data.</text>
</comment>
<protein>
    <submittedName>
        <fullName evidence="2">Uncharacterized protein</fullName>
    </submittedName>
</protein>
<accession>A0A9K3NIB6</accession>
<proteinExistence type="predicted"/>
<gene>
    <name evidence="2" type="ORF">HanXRQr2_Chr06g0249331</name>
</gene>
<evidence type="ECO:0000313" key="2">
    <source>
        <dbReference type="EMBL" id="KAF5801547.1"/>
    </source>
</evidence>
<feature type="region of interest" description="Disordered" evidence="1">
    <location>
        <begin position="1"/>
        <end position="20"/>
    </location>
</feature>
<feature type="region of interest" description="Disordered" evidence="1">
    <location>
        <begin position="26"/>
        <end position="73"/>
    </location>
</feature>
<feature type="compositionally biased region" description="Low complexity" evidence="1">
    <location>
        <begin position="10"/>
        <end position="20"/>
    </location>
</feature>